<keyword evidence="3" id="KW-1185">Reference proteome</keyword>
<organism evidence="2 3">
    <name type="scientific">Geosmithia morbida</name>
    <dbReference type="NCBI Taxonomy" id="1094350"/>
    <lineage>
        <taxon>Eukaryota</taxon>
        <taxon>Fungi</taxon>
        <taxon>Dikarya</taxon>
        <taxon>Ascomycota</taxon>
        <taxon>Pezizomycotina</taxon>
        <taxon>Sordariomycetes</taxon>
        <taxon>Hypocreomycetidae</taxon>
        <taxon>Hypocreales</taxon>
        <taxon>Bionectriaceae</taxon>
        <taxon>Geosmithia</taxon>
    </lineage>
</organism>
<evidence type="ECO:0000313" key="3">
    <source>
        <dbReference type="Proteomes" id="UP000749293"/>
    </source>
</evidence>
<dbReference type="OrthoDB" id="5424391at2759"/>
<feature type="compositionally biased region" description="Polar residues" evidence="1">
    <location>
        <begin position="1"/>
        <end position="10"/>
    </location>
</feature>
<proteinExistence type="predicted"/>
<dbReference type="EMBL" id="JAANYQ010000005">
    <property type="protein sequence ID" value="KAF4123915.1"/>
    <property type="molecule type" value="Genomic_DNA"/>
</dbReference>
<accession>A0A9P4YW29</accession>
<feature type="compositionally biased region" description="Low complexity" evidence="1">
    <location>
        <begin position="61"/>
        <end position="81"/>
    </location>
</feature>
<name>A0A9P4YW29_9HYPO</name>
<feature type="region of interest" description="Disordered" evidence="1">
    <location>
        <begin position="42"/>
        <end position="87"/>
    </location>
</feature>
<sequence length="426" mass="46071">MRSTKATRSLKNLFAGYHEPAPLSRKKTQALLDGLKSSFRDQLDREYGRLPSSGSSGSGSGSNNANPARHPSSSSSSPHSNTRQSAANQHLKALLSNPLFSYEKEPTSSRPSPAPTLRRDPMDVFDHAVSRGMMTLKAAAGCLVAKQQQIQLASSSDSSGNASTAAAATAYYDAGLRVVRWLRSSRPDSDMDFLDNKPFVRALVPFLVAGGLDHVAWEWVARNADESSSAADEHVQHQRASFLLAELVRVKSQPQNGNLDEAIATIIQAGSAFGSNPRLSNMLLAPWRSVSWLSTVESYRRTAPSEGLFDAHVETAARLPTSLDVEKAHLHLYHPTRPDHTPALRLFEDTAKVKKLLQGFTPASSKHGGAAAKSGNMGLLQWTAVLGHDTVNFLTRSGRSQEAEHVTGLLQYELASLFVQGLKPAS</sequence>
<dbReference type="RefSeq" id="XP_035322567.1">
    <property type="nucleotide sequence ID" value="XM_035467601.1"/>
</dbReference>
<dbReference type="Proteomes" id="UP000749293">
    <property type="component" value="Unassembled WGS sequence"/>
</dbReference>
<comment type="caution">
    <text evidence="2">The sequence shown here is derived from an EMBL/GenBank/DDBJ whole genome shotgun (WGS) entry which is preliminary data.</text>
</comment>
<gene>
    <name evidence="2" type="ORF">GMORB2_5631</name>
</gene>
<protein>
    <submittedName>
        <fullName evidence="2">Uncharacterized protein</fullName>
    </submittedName>
</protein>
<evidence type="ECO:0000256" key="1">
    <source>
        <dbReference type="SAM" id="MobiDB-lite"/>
    </source>
</evidence>
<evidence type="ECO:0000313" key="2">
    <source>
        <dbReference type="EMBL" id="KAF4123915.1"/>
    </source>
</evidence>
<feature type="region of interest" description="Disordered" evidence="1">
    <location>
        <begin position="1"/>
        <end position="29"/>
    </location>
</feature>
<dbReference type="AlphaFoldDB" id="A0A9P4YW29"/>
<dbReference type="GeneID" id="55971856"/>
<feature type="region of interest" description="Disordered" evidence="1">
    <location>
        <begin position="99"/>
        <end position="121"/>
    </location>
</feature>
<reference evidence="2" key="1">
    <citation type="submission" date="2020-03" db="EMBL/GenBank/DDBJ databases">
        <title>Site-based positive gene gene selection in Geosmithia morbida across the United States reveals a broad range of putative effectors and factors for local host and environmental adapation.</title>
        <authorList>
            <person name="Onufrak A."/>
            <person name="Murdoch R.W."/>
            <person name="Gazis R."/>
            <person name="Huff M."/>
            <person name="Staton M."/>
            <person name="Klingeman W."/>
            <person name="Hadziabdic D."/>
        </authorList>
    </citation>
    <scope>NUCLEOTIDE SEQUENCE</scope>
    <source>
        <strain evidence="2">1262</strain>
    </source>
</reference>